<reference evidence="2 3" key="1">
    <citation type="submission" date="2023-11" db="EMBL/GenBank/DDBJ databases">
        <authorList>
            <person name="Hedman E."/>
            <person name="Englund M."/>
            <person name="Stromberg M."/>
            <person name="Nyberg Akerstrom W."/>
            <person name="Nylinder S."/>
            <person name="Jareborg N."/>
            <person name="Kallberg Y."/>
            <person name="Kronander E."/>
        </authorList>
    </citation>
    <scope>NUCLEOTIDE SEQUENCE [LARGE SCALE GENOMIC DNA]</scope>
</reference>
<accession>A0AAV1LHF7</accession>
<dbReference type="Proteomes" id="UP001314205">
    <property type="component" value="Unassembled WGS sequence"/>
</dbReference>
<dbReference type="EMBL" id="CAVLGL010000091">
    <property type="protein sequence ID" value="CAK1594926.1"/>
    <property type="molecule type" value="Genomic_DNA"/>
</dbReference>
<evidence type="ECO:0000313" key="2">
    <source>
        <dbReference type="EMBL" id="CAK1594926.1"/>
    </source>
</evidence>
<feature type="region of interest" description="Disordered" evidence="1">
    <location>
        <begin position="60"/>
        <end position="92"/>
    </location>
</feature>
<feature type="compositionally biased region" description="Pro residues" evidence="1">
    <location>
        <begin position="63"/>
        <end position="74"/>
    </location>
</feature>
<organism evidence="2 3">
    <name type="scientific">Parnassius mnemosyne</name>
    <name type="common">clouded apollo</name>
    <dbReference type="NCBI Taxonomy" id="213953"/>
    <lineage>
        <taxon>Eukaryota</taxon>
        <taxon>Metazoa</taxon>
        <taxon>Ecdysozoa</taxon>
        <taxon>Arthropoda</taxon>
        <taxon>Hexapoda</taxon>
        <taxon>Insecta</taxon>
        <taxon>Pterygota</taxon>
        <taxon>Neoptera</taxon>
        <taxon>Endopterygota</taxon>
        <taxon>Lepidoptera</taxon>
        <taxon>Glossata</taxon>
        <taxon>Ditrysia</taxon>
        <taxon>Papilionoidea</taxon>
        <taxon>Papilionidae</taxon>
        <taxon>Parnassiinae</taxon>
        <taxon>Parnassini</taxon>
        <taxon>Parnassius</taxon>
        <taxon>Driopa</taxon>
    </lineage>
</organism>
<feature type="compositionally biased region" description="Low complexity" evidence="1">
    <location>
        <begin position="82"/>
        <end position="92"/>
    </location>
</feature>
<comment type="caution">
    <text evidence="2">The sequence shown here is derived from an EMBL/GenBank/DDBJ whole genome shotgun (WGS) entry which is preliminary data.</text>
</comment>
<gene>
    <name evidence="2" type="ORF">PARMNEM_LOCUS14487</name>
</gene>
<keyword evidence="3" id="KW-1185">Reference proteome</keyword>
<sequence>MLQDTWRLNIEWDEYVPDGIYTKWKKLIDLLKVIDNIRIPRCHAMIACYQNRIACASGMEVPSPVPKATPPPAPLDSATPLASSAATQYSTTSYETVAVNSSATNTNR</sequence>
<dbReference type="InterPro" id="IPR008042">
    <property type="entry name" value="Retrotrans_Pao"/>
</dbReference>
<name>A0AAV1LHF7_9NEOP</name>
<evidence type="ECO:0000256" key="1">
    <source>
        <dbReference type="SAM" id="MobiDB-lite"/>
    </source>
</evidence>
<proteinExistence type="predicted"/>
<protein>
    <submittedName>
        <fullName evidence="2">Uncharacterized protein</fullName>
    </submittedName>
</protein>
<evidence type="ECO:0000313" key="3">
    <source>
        <dbReference type="Proteomes" id="UP001314205"/>
    </source>
</evidence>
<dbReference type="AlphaFoldDB" id="A0AAV1LHF7"/>
<dbReference type="Pfam" id="PF05380">
    <property type="entry name" value="Peptidase_A17"/>
    <property type="match status" value="1"/>
</dbReference>